<dbReference type="Pfam" id="PF17158">
    <property type="entry name" value="MASE4"/>
    <property type="match status" value="1"/>
</dbReference>
<dbReference type="SMART" id="SM00387">
    <property type="entry name" value="HATPase_c"/>
    <property type="match status" value="1"/>
</dbReference>
<keyword evidence="12" id="KW-1185">Reference proteome</keyword>
<name>A0A3D8JRT7_9BURK</name>
<feature type="transmembrane region" description="Helical" evidence="9">
    <location>
        <begin position="123"/>
        <end position="141"/>
    </location>
</feature>
<evidence type="ECO:0000313" key="12">
    <source>
        <dbReference type="Proteomes" id="UP000256838"/>
    </source>
</evidence>
<feature type="transmembrane region" description="Helical" evidence="9">
    <location>
        <begin position="252"/>
        <end position="272"/>
    </location>
</feature>
<dbReference type="Pfam" id="PF02518">
    <property type="entry name" value="HATPase_c"/>
    <property type="match status" value="1"/>
</dbReference>
<dbReference type="CDD" id="cd16917">
    <property type="entry name" value="HATPase_UhpB-NarQ-NarX-like"/>
    <property type="match status" value="1"/>
</dbReference>
<keyword evidence="8" id="KW-0902">Two-component regulatory system</keyword>
<sequence length="572" mass="62403">MSESAGEARIFISTLRPGRRERRLALGVVVASVVFFGALAPLAKTQLAPVWAFVPIYQSALAVCDLLTAALFLGQYSILFSRPLLILAGGYLVSACMAIAHTLSFPGLFSPTGLLGAGPQTTAWLYMMWHAAFPLAVIIYARSRPIEESVRPAAPGRSGVLCVAAAVSSACAMTAVATVGHRWLPPLMQGSHEAGVIVWVVGAVWLINFLALAALIARRARTVLDLWLIVVLCAWVFDIALSAVLNHGRFDLGFYAGRIYGFIASSFVLVALTFDNIKLYARVVQALGRERAEHQLVQHGTTQLNEAKALLEQRVAARTAALAESNRDLLREVTERKRAEAALVRSQSELREVAAIGSSAREQEMRRISRELHDELAQTLAMLKIEADRLRESIAGSPSSESGERRLAAMRSLLDEAVASTRRIASDLRPLVLDDLGLGAAIQWLVQNFTERNDVECELTLDPPELELHEPYATATFRILQESLTNVARHAHASHVEVRLAREQDRVVLTVHDDGVGFDPTRPRKSGSFGLAGLRERAYLVDGELSIDSSPGRGATIEVHIPLQAAHEREMS</sequence>
<evidence type="ECO:0000313" key="11">
    <source>
        <dbReference type="EMBL" id="RDU95610.1"/>
    </source>
</evidence>
<dbReference type="SUPFAM" id="SSF55874">
    <property type="entry name" value="ATPase domain of HSP90 chaperone/DNA topoisomerase II/histidine kinase"/>
    <property type="match status" value="1"/>
</dbReference>
<comment type="catalytic activity">
    <reaction evidence="1">
        <text>ATP + protein L-histidine = ADP + protein N-phospho-L-histidine.</text>
        <dbReference type="EC" id="2.7.13.3"/>
    </reaction>
</comment>
<dbReference type="PANTHER" id="PTHR24421">
    <property type="entry name" value="NITRATE/NITRITE SENSOR PROTEIN NARX-RELATED"/>
    <property type="match status" value="1"/>
</dbReference>
<dbReference type="GO" id="GO:0005524">
    <property type="term" value="F:ATP binding"/>
    <property type="evidence" value="ECO:0007669"/>
    <property type="project" value="UniProtKB-KW"/>
</dbReference>
<dbReference type="PANTHER" id="PTHR24421:SF10">
    <property type="entry name" value="NITRATE_NITRITE SENSOR PROTEIN NARQ"/>
    <property type="match status" value="1"/>
</dbReference>
<dbReference type="InterPro" id="IPR033424">
    <property type="entry name" value="MASE4"/>
</dbReference>
<feature type="transmembrane region" description="Helical" evidence="9">
    <location>
        <begin position="161"/>
        <end position="184"/>
    </location>
</feature>
<feature type="transmembrane region" description="Helical" evidence="9">
    <location>
        <begin position="24"/>
        <end position="43"/>
    </location>
</feature>
<feature type="domain" description="Histidine kinase" evidence="10">
    <location>
        <begin position="371"/>
        <end position="565"/>
    </location>
</feature>
<dbReference type="Gene3D" id="1.20.5.1930">
    <property type="match status" value="1"/>
</dbReference>
<evidence type="ECO:0000256" key="5">
    <source>
        <dbReference type="ARBA" id="ARBA00022741"/>
    </source>
</evidence>
<feature type="transmembrane region" description="Helical" evidence="9">
    <location>
        <begin position="84"/>
        <end position="103"/>
    </location>
</feature>
<keyword evidence="9" id="KW-0472">Membrane</keyword>
<evidence type="ECO:0000256" key="3">
    <source>
        <dbReference type="ARBA" id="ARBA00022553"/>
    </source>
</evidence>
<dbReference type="RefSeq" id="WP_115536718.1">
    <property type="nucleotide sequence ID" value="NZ_QRGA01000018.1"/>
</dbReference>
<dbReference type="AlphaFoldDB" id="A0A3D8JRT7"/>
<evidence type="ECO:0000256" key="7">
    <source>
        <dbReference type="ARBA" id="ARBA00022840"/>
    </source>
</evidence>
<dbReference type="EMBL" id="QRGA01000018">
    <property type="protein sequence ID" value="RDU95610.1"/>
    <property type="molecule type" value="Genomic_DNA"/>
</dbReference>
<dbReference type="EC" id="2.7.13.3" evidence="2"/>
<keyword evidence="7" id="KW-0067">ATP-binding</keyword>
<keyword evidence="9" id="KW-1133">Transmembrane helix</keyword>
<dbReference type="GO" id="GO:0046983">
    <property type="term" value="F:protein dimerization activity"/>
    <property type="evidence" value="ECO:0007669"/>
    <property type="project" value="InterPro"/>
</dbReference>
<reference evidence="11 12" key="1">
    <citation type="submission" date="2018-08" db="EMBL/GenBank/DDBJ databases">
        <title>Paraburkholderia sp. DHOM06 isolated from forest soil.</title>
        <authorList>
            <person name="Gao Z.-H."/>
            <person name="Qiu L.-H."/>
        </authorList>
    </citation>
    <scope>NUCLEOTIDE SEQUENCE [LARGE SCALE GENOMIC DNA]</scope>
    <source>
        <strain evidence="11 12">DHOM06</strain>
    </source>
</reference>
<gene>
    <name evidence="11" type="ORF">DWV00_27150</name>
</gene>
<dbReference type="Proteomes" id="UP000256838">
    <property type="component" value="Unassembled WGS sequence"/>
</dbReference>
<dbReference type="OrthoDB" id="9813412at2"/>
<accession>A0A3D8JRT7</accession>
<protein>
    <recommendedName>
        <fullName evidence="2">histidine kinase</fullName>
        <ecNumber evidence="2">2.7.13.3</ecNumber>
    </recommendedName>
</protein>
<dbReference type="InterPro" id="IPR036890">
    <property type="entry name" value="HATPase_C_sf"/>
</dbReference>
<keyword evidence="5" id="KW-0547">Nucleotide-binding</keyword>
<dbReference type="GO" id="GO:0016020">
    <property type="term" value="C:membrane"/>
    <property type="evidence" value="ECO:0007669"/>
    <property type="project" value="InterPro"/>
</dbReference>
<evidence type="ECO:0000256" key="1">
    <source>
        <dbReference type="ARBA" id="ARBA00000085"/>
    </source>
</evidence>
<keyword evidence="9" id="KW-0812">Transmembrane</keyword>
<feature type="transmembrane region" description="Helical" evidence="9">
    <location>
        <begin position="196"/>
        <end position="217"/>
    </location>
</feature>
<evidence type="ECO:0000256" key="4">
    <source>
        <dbReference type="ARBA" id="ARBA00022679"/>
    </source>
</evidence>
<keyword evidence="4" id="KW-0808">Transferase</keyword>
<organism evidence="11 12">
    <name type="scientific">Trinickia dinghuensis</name>
    <dbReference type="NCBI Taxonomy" id="2291023"/>
    <lineage>
        <taxon>Bacteria</taxon>
        <taxon>Pseudomonadati</taxon>
        <taxon>Pseudomonadota</taxon>
        <taxon>Betaproteobacteria</taxon>
        <taxon>Burkholderiales</taxon>
        <taxon>Burkholderiaceae</taxon>
        <taxon>Trinickia</taxon>
    </lineage>
</organism>
<dbReference type="Gene3D" id="3.30.565.10">
    <property type="entry name" value="Histidine kinase-like ATPase, C-terminal domain"/>
    <property type="match status" value="1"/>
</dbReference>
<dbReference type="PROSITE" id="PS50109">
    <property type="entry name" value="HIS_KIN"/>
    <property type="match status" value="1"/>
</dbReference>
<evidence type="ECO:0000256" key="2">
    <source>
        <dbReference type="ARBA" id="ARBA00012438"/>
    </source>
</evidence>
<dbReference type="GO" id="GO:0000155">
    <property type="term" value="F:phosphorelay sensor kinase activity"/>
    <property type="evidence" value="ECO:0007669"/>
    <property type="project" value="InterPro"/>
</dbReference>
<dbReference type="InterPro" id="IPR003594">
    <property type="entry name" value="HATPase_dom"/>
</dbReference>
<dbReference type="InterPro" id="IPR011712">
    <property type="entry name" value="Sig_transdc_His_kin_sub3_dim/P"/>
</dbReference>
<keyword evidence="6 11" id="KW-0418">Kinase</keyword>
<evidence type="ECO:0000256" key="8">
    <source>
        <dbReference type="ARBA" id="ARBA00023012"/>
    </source>
</evidence>
<dbReference type="InterPro" id="IPR050482">
    <property type="entry name" value="Sensor_HK_TwoCompSys"/>
</dbReference>
<evidence type="ECO:0000259" key="10">
    <source>
        <dbReference type="PROSITE" id="PS50109"/>
    </source>
</evidence>
<evidence type="ECO:0000256" key="6">
    <source>
        <dbReference type="ARBA" id="ARBA00022777"/>
    </source>
</evidence>
<dbReference type="Pfam" id="PF07730">
    <property type="entry name" value="HisKA_3"/>
    <property type="match status" value="1"/>
</dbReference>
<keyword evidence="3" id="KW-0597">Phosphoprotein</keyword>
<dbReference type="InterPro" id="IPR005467">
    <property type="entry name" value="His_kinase_dom"/>
</dbReference>
<feature type="transmembrane region" description="Helical" evidence="9">
    <location>
        <begin position="224"/>
        <end position="246"/>
    </location>
</feature>
<comment type="caution">
    <text evidence="11">The sequence shown here is derived from an EMBL/GenBank/DDBJ whole genome shotgun (WGS) entry which is preliminary data.</text>
</comment>
<evidence type="ECO:0000256" key="9">
    <source>
        <dbReference type="SAM" id="Phobius"/>
    </source>
</evidence>
<proteinExistence type="predicted"/>
<feature type="transmembrane region" description="Helical" evidence="9">
    <location>
        <begin position="49"/>
        <end position="72"/>
    </location>
</feature>